<organism evidence="1 2">
    <name type="scientific">Neorhodopirellula pilleata</name>
    <dbReference type="NCBI Taxonomy" id="2714738"/>
    <lineage>
        <taxon>Bacteria</taxon>
        <taxon>Pseudomonadati</taxon>
        <taxon>Planctomycetota</taxon>
        <taxon>Planctomycetia</taxon>
        <taxon>Pirellulales</taxon>
        <taxon>Pirellulaceae</taxon>
        <taxon>Neorhodopirellula</taxon>
    </lineage>
</organism>
<reference evidence="1 2" key="1">
    <citation type="submission" date="2019-02" db="EMBL/GenBank/DDBJ databases">
        <title>Deep-cultivation of Planctomycetes and their phenomic and genomic characterization uncovers novel biology.</title>
        <authorList>
            <person name="Wiegand S."/>
            <person name="Jogler M."/>
            <person name="Boedeker C."/>
            <person name="Pinto D."/>
            <person name="Vollmers J."/>
            <person name="Rivas-Marin E."/>
            <person name="Kohn T."/>
            <person name="Peeters S.H."/>
            <person name="Heuer A."/>
            <person name="Rast P."/>
            <person name="Oberbeckmann S."/>
            <person name="Bunk B."/>
            <person name="Jeske O."/>
            <person name="Meyerdierks A."/>
            <person name="Storesund J.E."/>
            <person name="Kallscheuer N."/>
            <person name="Luecker S."/>
            <person name="Lage O.M."/>
            <person name="Pohl T."/>
            <person name="Merkel B.J."/>
            <person name="Hornburger P."/>
            <person name="Mueller R.-W."/>
            <person name="Bruemmer F."/>
            <person name="Labrenz M."/>
            <person name="Spormann A.M."/>
            <person name="Op Den Camp H."/>
            <person name="Overmann J."/>
            <person name="Amann R."/>
            <person name="Jetten M.S.M."/>
            <person name="Mascher T."/>
            <person name="Medema M.H."/>
            <person name="Devos D.P."/>
            <person name="Kaster A.-K."/>
            <person name="Ovreas L."/>
            <person name="Rohde M."/>
            <person name="Galperin M.Y."/>
            <person name="Jogler C."/>
        </authorList>
    </citation>
    <scope>NUCLEOTIDE SEQUENCE [LARGE SCALE GENOMIC DNA]</scope>
    <source>
        <strain evidence="1 2">Pla100</strain>
    </source>
</reference>
<dbReference type="EMBL" id="SJPM01000014">
    <property type="protein sequence ID" value="TWT91672.1"/>
    <property type="molecule type" value="Genomic_DNA"/>
</dbReference>
<dbReference type="AlphaFoldDB" id="A0A5C5ZVS4"/>
<dbReference type="Proteomes" id="UP000316213">
    <property type="component" value="Unassembled WGS sequence"/>
</dbReference>
<evidence type="ECO:0008006" key="3">
    <source>
        <dbReference type="Google" id="ProtNLM"/>
    </source>
</evidence>
<keyword evidence="2" id="KW-1185">Reference proteome</keyword>
<protein>
    <recommendedName>
        <fullName evidence="3">Antitoxin Xre/MbcA/ParS-like toxin-binding domain-containing protein</fullName>
    </recommendedName>
</protein>
<evidence type="ECO:0000313" key="2">
    <source>
        <dbReference type="Proteomes" id="UP000316213"/>
    </source>
</evidence>
<name>A0A5C5ZVS4_9BACT</name>
<evidence type="ECO:0000313" key="1">
    <source>
        <dbReference type="EMBL" id="TWT91672.1"/>
    </source>
</evidence>
<comment type="caution">
    <text evidence="1">The sequence shown here is derived from an EMBL/GenBank/DDBJ whole genome shotgun (WGS) entry which is preliminary data.</text>
</comment>
<accession>A0A5C5ZVS4</accession>
<sequence>MKKASVVPDEIAKVESTAGDAEKLKRPYNEVYRLVEELSDVVDRESLSHWFQTPNEMFDGLKPVEIIEWGEIDRLWSMVFLLRSGMPG</sequence>
<proteinExistence type="predicted"/>
<gene>
    <name evidence="1" type="ORF">Pla100_50910</name>
</gene>
<dbReference type="RefSeq" id="WP_146581093.1">
    <property type="nucleotide sequence ID" value="NZ_SJPM01000014.1"/>
</dbReference>
<dbReference type="OrthoDB" id="290737at2"/>